<dbReference type="PANTHER" id="PTHR45803">
    <property type="entry name" value="SOX100B"/>
    <property type="match status" value="1"/>
</dbReference>
<feature type="DNA-binding region" description="HMG box" evidence="6">
    <location>
        <begin position="1"/>
        <end position="58"/>
    </location>
</feature>
<feature type="compositionally biased region" description="Pro residues" evidence="7">
    <location>
        <begin position="305"/>
        <end position="318"/>
    </location>
</feature>
<dbReference type="Gene3D" id="1.10.30.10">
    <property type="entry name" value="High mobility group box domain"/>
    <property type="match status" value="1"/>
</dbReference>
<feature type="compositionally biased region" description="Pro residues" evidence="7">
    <location>
        <begin position="276"/>
        <end position="288"/>
    </location>
</feature>
<dbReference type="PROSITE" id="PS50118">
    <property type="entry name" value="HMG_BOX_2"/>
    <property type="match status" value="1"/>
</dbReference>
<gene>
    <name evidence="9" type="primary">SoxE</name>
</gene>
<dbReference type="AlphaFoldDB" id="E7FM50"/>
<feature type="region of interest" description="Disordered" evidence="7">
    <location>
        <begin position="207"/>
        <end position="338"/>
    </location>
</feature>
<evidence type="ECO:0000256" key="3">
    <source>
        <dbReference type="ARBA" id="ARBA00023125"/>
    </source>
</evidence>
<organism evidence="9">
    <name type="scientific">Branchiostoma belcheri</name>
    <name type="common">Amphioxus</name>
    <dbReference type="NCBI Taxonomy" id="7741"/>
    <lineage>
        <taxon>Eukaryota</taxon>
        <taxon>Metazoa</taxon>
        <taxon>Chordata</taxon>
        <taxon>Cephalochordata</taxon>
        <taxon>Leptocardii</taxon>
        <taxon>Amphioxiformes</taxon>
        <taxon>Branchiostomatidae</taxon>
        <taxon>Branchiostoma</taxon>
    </lineage>
</organism>
<name>E7FM50_BRABE</name>
<evidence type="ECO:0000259" key="8">
    <source>
        <dbReference type="PROSITE" id="PS50118"/>
    </source>
</evidence>
<feature type="non-terminal residue" evidence="9">
    <location>
        <position position="1"/>
    </location>
</feature>
<dbReference type="InterPro" id="IPR050917">
    <property type="entry name" value="SOX_TF"/>
</dbReference>
<dbReference type="PANTHER" id="PTHR45803:SF10">
    <property type="entry name" value="HMG BOX DOMAIN-CONTAINING PROTEIN"/>
    <property type="match status" value="1"/>
</dbReference>
<reference evidence="9" key="1">
    <citation type="submission" date="2011-02" db="EMBL/GenBank/DDBJ databases">
        <title>Regeneration of amphioxus oral cirri and its skeletal rods: implications for the origin of the vertebrate skeleton.</title>
        <authorList>
            <person name="Kaneto S."/>
            <person name="Wada H."/>
        </authorList>
    </citation>
    <scope>NUCLEOTIDE SEQUENCE</scope>
    <source>
        <tissue evidence="9">Whole body</tissue>
    </source>
</reference>
<evidence type="ECO:0000256" key="6">
    <source>
        <dbReference type="PROSITE-ProRule" id="PRU00267"/>
    </source>
</evidence>
<feature type="domain" description="HMG box" evidence="8">
    <location>
        <begin position="1"/>
        <end position="58"/>
    </location>
</feature>
<evidence type="ECO:0000256" key="2">
    <source>
        <dbReference type="ARBA" id="ARBA00023015"/>
    </source>
</evidence>
<feature type="compositionally biased region" description="Low complexity" evidence="7">
    <location>
        <begin position="215"/>
        <end position="249"/>
    </location>
</feature>
<evidence type="ECO:0000256" key="4">
    <source>
        <dbReference type="ARBA" id="ARBA00023163"/>
    </source>
</evidence>
<evidence type="ECO:0000256" key="5">
    <source>
        <dbReference type="ARBA" id="ARBA00023242"/>
    </source>
</evidence>
<dbReference type="GO" id="GO:0005634">
    <property type="term" value="C:nucleus"/>
    <property type="evidence" value="ECO:0007669"/>
    <property type="project" value="UniProtKB-SubCell"/>
</dbReference>
<dbReference type="SUPFAM" id="SSF47095">
    <property type="entry name" value="HMG-box"/>
    <property type="match status" value="1"/>
</dbReference>
<feature type="compositionally biased region" description="Basic and acidic residues" evidence="7">
    <location>
        <begin position="42"/>
        <end position="59"/>
    </location>
</feature>
<dbReference type="InterPro" id="IPR009071">
    <property type="entry name" value="HMG_box_dom"/>
</dbReference>
<dbReference type="GO" id="GO:0000981">
    <property type="term" value="F:DNA-binding transcription factor activity, RNA polymerase II-specific"/>
    <property type="evidence" value="ECO:0007669"/>
    <property type="project" value="TreeGrafter"/>
</dbReference>
<comment type="subcellular location">
    <subcellularLocation>
        <location evidence="1">Nucleus</location>
    </subcellularLocation>
</comment>
<keyword evidence="4" id="KW-0804">Transcription</keyword>
<keyword evidence="2" id="KW-0805">Transcription regulation</keyword>
<evidence type="ECO:0000256" key="1">
    <source>
        <dbReference type="ARBA" id="ARBA00004123"/>
    </source>
</evidence>
<dbReference type="SMART" id="SM00398">
    <property type="entry name" value="HMG"/>
    <property type="match status" value="1"/>
</dbReference>
<feature type="compositionally biased region" description="Polar residues" evidence="7">
    <location>
        <begin position="250"/>
        <end position="260"/>
    </location>
</feature>
<dbReference type="Pfam" id="PF00505">
    <property type="entry name" value="HMG_box"/>
    <property type="match status" value="1"/>
</dbReference>
<feature type="region of interest" description="Disordered" evidence="7">
    <location>
        <begin position="42"/>
        <end position="185"/>
    </location>
</feature>
<dbReference type="GO" id="GO:0002009">
    <property type="term" value="P:morphogenesis of an epithelium"/>
    <property type="evidence" value="ECO:0007669"/>
    <property type="project" value="TreeGrafter"/>
</dbReference>
<proteinExistence type="evidence at transcript level"/>
<dbReference type="GO" id="GO:0000122">
    <property type="term" value="P:negative regulation of transcription by RNA polymerase II"/>
    <property type="evidence" value="ECO:0007669"/>
    <property type="project" value="TreeGrafter"/>
</dbReference>
<dbReference type="EMBL" id="AB612880">
    <property type="protein sequence ID" value="BAJ76658.1"/>
    <property type="molecule type" value="mRNA"/>
</dbReference>
<keyword evidence="3 6" id="KW-0238">DNA-binding</keyword>
<accession>E7FM50</accession>
<sequence length="368" mass="40776">AQAARRKLADQYPHLHNAELSKTLGKLWRMLNEDEKRPFIEEAERLRVQHKKDHPDYKYQPRRRKNSKANQGSGDEAGSEPSPISANTIFKALQAESPTGSEPHSPEDMKGPSPHDGSVGVTPSSQAPPTPPTTPKQDQGMTALKAADGMKRDSTSNTLTAIHRDGPHHHHHHPQGHGHPNIDFSNVDIGPLDVMSSMESFDVEEFDQYLPPNGHPASASGHHPSHPAYTSYSQMSSSSATTTVTSSSSWMAKQNTSPRDNSQEQRLPVKMEQEHLPPPPPQYTPHPPASSYNYQPQYSSYQHSPPRPQYTDYPPPAHSPQQFYSPHPTSSSIPPPYNYMAPPQRSLYPTVAGAPSTWEPSYTQLARP</sequence>
<evidence type="ECO:0000313" key="9">
    <source>
        <dbReference type="EMBL" id="BAJ76658.1"/>
    </source>
</evidence>
<feature type="compositionally biased region" description="Low complexity" evidence="7">
    <location>
        <begin position="289"/>
        <end position="304"/>
    </location>
</feature>
<evidence type="ECO:0000256" key="7">
    <source>
        <dbReference type="SAM" id="MobiDB-lite"/>
    </source>
</evidence>
<protein>
    <submittedName>
        <fullName evidence="9">Transcription factor SoxE</fullName>
    </submittedName>
</protein>
<feature type="compositionally biased region" description="Basic residues" evidence="7">
    <location>
        <begin position="166"/>
        <end position="176"/>
    </location>
</feature>
<feature type="compositionally biased region" description="Basic and acidic residues" evidence="7">
    <location>
        <begin position="261"/>
        <end position="275"/>
    </location>
</feature>
<keyword evidence="5 6" id="KW-0539">Nucleus</keyword>
<dbReference type="InterPro" id="IPR036910">
    <property type="entry name" value="HMG_box_dom_sf"/>
</dbReference>
<dbReference type="GO" id="GO:0000978">
    <property type="term" value="F:RNA polymerase II cis-regulatory region sequence-specific DNA binding"/>
    <property type="evidence" value="ECO:0007669"/>
    <property type="project" value="TreeGrafter"/>
</dbReference>